<dbReference type="Gene3D" id="1.10.510.10">
    <property type="entry name" value="Transferase(Phosphotransferase) domain 1"/>
    <property type="match status" value="1"/>
</dbReference>
<dbReference type="InterPro" id="IPR045272">
    <property type="entry name" value="ANXUR1/2-like"/>
</dbReference>
<name>A0A5N6MAC2_9ASTR</name>
<dbReference type="OrthoDB" id="4062651at2759"/>
<dbReference type="GO" id="GO:0009506">
    <property type="term" value="C:plasmodesma"/>
    <property type="evidence" value="ECO:0007669"/>
    <property type="project" value="TreeGrafter"/>
</dbReference>
<gene>
    <name evidence="1" type="ORF">E3N88_32927</name>
</gene>
<evidence type="ECO:0008006" key="3">
    <source>
        <dbReference type="Google" id="ProtNLM"/>
    </source>
</evidence>
<dbReference type="GO" id="GO:0005886">
    <property type="term" value="C:plasma membrane"/>
    <property type="evidence" value="ECO:0007669"/>
    <property type="project" value="TreeGrafter"/>
</dbReference>
<comment type="caution">
    <text evidence="1">The sequence shown here is derived from an EMBL/GenBank/DDBJ whole genome shotgun (WGS) entry which is preliminary data.</text>
</comment>
<dbReference type="AlphaFoldDB" id="A0A5N6MAC2"/>
<evidence type="ECO:0000313" key="2">
    <source>
        <dbReference type="Proteomes" id="UP000326396"/>
    </source>
</evidence>
<evidence type="ECO:0000313" key="1">
    <source>
        <dbReference type="EMBL" id="KAD3337407.1"/>
    </source>
</evidence>
<protein>
    <recommendedName>
        <fullName evidence="3">Serine-threonine/tyrosine-protein kinase catalytic domain-containing protein</fullName>
    </recommendedName>
</protein>
<dbReference type="PANTHER" id="PTHR27003">
    <property type="entry name" value="OS07G0166700 PROTEIN"/>
    <property type="match status" value="1"/>
</dbReference>
<dbReference type="EMBL" id="SZYD01000016">
    <property type="protein sequence ID" value="KAD3337407.1"/>
    <property type="molecule type" value="Genomic_DNA"/>
</dbReference>
<dbReference type="PANTHER" id="PTHR27003:SF471">
    <property type="entry name" value="VASCULAR ENDOTHELIAL GROWTH FACTOR RECEPTOR 2 (VEGFR2)-RELATED"/>
    <property type="match status" value="1"/>
</dbReference>
<reference evidence="1 2" key="1">
    <citation type="submission" date="2019-05" db="EMBL/GenBank/DDBJ databases">
        <title>Mikania micrantha, genome provides insights into the molecular mechanism of rapid growth.</title>
        <authorList>
            <person name="Liu B."/>
        </authorList>
    </citation>
    <scope>NUCLEOTIDE SEQUENCE [LARGE SCALE GENOMIC DNA]</scope>
    <source>
        <strain evidence="1">NLD-2019</strain>
        <tissue evidence="1">Leaf</tissue>
    </source>
</reference>
<keyword evidence="2" id="KW-1185">Reference proteome</keyword>
<dbReference type="GO" id="GO:0004714">
    <property type="term" value="F:transmembrane receptor protein tyrosine kinase activity"/>
    <property type="evidence" value="ECO:0007669"/>
    <property type="project" value="InterPro"/>
</dbReference>
<organism evidence="1 2">
    <name type="scientific">Mikania micrantha</name>
    <name type="common">bitter vine</name>
    <dbReference type="NCBI Taxonomy" id="192012"/>
    <lineage>
        <taxon>Eukaryota</taxon>
        <taxon>Viridiplantae</taxon>
        <taxon>Streptophyta</taxon>
        <taxon>Embryophyta</taxon>
        <taxon>Tracheophyta</taxon>
        <taxon>Spermatophyta</taxon>
        <taxon>Magnoliopsida</taxon>
        <taxon>eudicotyledons</taxon>
        <taxon>Gunneridae</taxon>
        <taxon>Pentapetalae</taxon>
        <taxon>asterids</taxon>
        <taxon>campanulids</taxon>
        <taxon>Asterales</taxon>
        <taxon>Asteraceae</taxon>
        <taxon>Asteroideae</taxon>
        <taxon>Heliantheae alliance</taxon>
        <taxon>Eupatorieae</taxon>
        <taxon>Mikania</taxon>
    </lineage>
</organism>
<dbReference type="Proteomes" id="UP000326396">
    <property type="component" value="Linkage Group LG6"/>
</dbReference>
<accession>A0A5N6MAC2</accession>
<proteinExistence type="predicted"/>
<sequence length="124" mass="14087">MKDNNDSEAPKKRSRVAIKCTLAYDVGYTRKNENGLAPIVRQHFKSKGTLKEMLDPKLQEESYEKGFTLSKGPNKDSLRIFSKIGYQCLSEKQEHRPTMKAVIKELEEALKCQCCNSMKIEGGT</sequence>